<keyword evidence="3" id="KW-1133">Transmembrane helix</keyword>
<keyword evidence="5" id="KW-1185">Reference proteome</keyword>
<dbReference type="EMBL" id="GG662645">
    <property type="protein sequence ID" value="EAR98998.2"/>
    <property type="molecule type" value="Genomic_DNA"/>
</dbReference>
<dbReference type="InParanoid" id="Q23R43"/>
<dbReference type="GeneID" id="7841724"/>
<keyword evidence="1" id="KW-0175">Coiled coil</keyword>
<proteinExistence type="predicted"/>
<feature type="coiled-coil region" evidence="1">
    <location>
        <begin position="230"/>
        <end position="257"/>
    </location>
</feature>
<dbReference type="PANTHER" id="PTHR31600">
    <property type="entry name" value="TINY MACROCYSTS PROTEIN B-RELATED"/>
    <property type="match status" value="1"/>
</dbReference>
<feature type="transmembrane region" description="Helical" evidence="3">
    <location>
        <begin position="1139"/>
        <end position="1161"/>
    </location>
</feature>
<dbReference type="OrthoDB" id="326305at2759"/>
<evidence type="ECO:0000256" key="3">
    <source>
        <dbReference type="SAM" id="Phobius"/>
    </source>
</evidence>
<keyword evidence="3" id="KW-0472">Membrane</keyword>
<name>Q23R43_TETTS</name>
<evidence type="ECO:0000256" key="1">
    <source>
        <dbReference type="SAM" id="Coils"/>
    </source>
</evidence>
<reference evidence="5" key="1">
    <citation type="journal article" date="2006" name="PLoS Biol.">
        <title>Macronuclear genome sequence of the ciliate Tetrahymena thermophila, a model eukaryote.</title>
        <authorList>
            <person name="Eisen J.A."/>
            <person name="Coyne R.S."/>
            <person name="Wu M."/>
            <person name="Wu D."/>
            <person name="Thiagarajan M."/>
            <person name="Wortman J.R."/>
            <person name="Badger J.H."/>
            <person name="Ren Q."/>
            <person name="Amedeo P."/>
            <person name="Jones K.M."/>
            <person name="Tallon L.J."/>
            <person name="Delcher A.L."/>
            <person name="Salzberg S.L."/>
            <person name="Silva J.C."/>
            <person name="Haas B.J."/>
            <person name="Majoros W.H."/>
            <person name="Farzad M."/>
            <person name="Carlton J.M."/>
            <person name="Smith R.K. Jr."/>
            <person name="Garg J."/>
            <person name="Pearlman R.E."/>
            <person name="Karrer K.M."/>
            <person name="Sun L."/>
            <person name="Manning G."/>
            <person name="Elde N.C."/>
            <person name="Turkewitz A.P."/>
            <person name="Asai D.J."/>
            <person name="Wilkes D.E."/>
            <person name="Wang Y."/>
            <person name="Cai H."/>
            <person name="Collins K."/>
            <person name="Stewart B.A."/>
            <person name="Lee S.R."/>
            <person name="Wilamowska K."/>
            <person name="Weinberg Z."/>
            <person name="Ruzzo W.L."/>
            <person name="Wloga D."/>
            <person name="Gaertig J."/>
            <person name="Frankel J."/>
            <person name="Tsao C.-C."/>
            <person name="Gorovsky M.A."/>
            <person name="Keeling P.J."/>
            <person name="Waller R.F."/>
            <person name="Patron N.J."/>
            <person name="Cherry J.M."/>
            <person name="Stover N.A."/>
            <person name="Krieger C.J."/>
            <person name="del Toro C."/>
            <person name="Ryder H.F."/>
            <person name="Williamson S.C."/>
            <person name="Barbeau R.A."/>
            <person name="Hamilton E.P."/>
            <person name="Orias E."/>
        </authorList>
    </citation>
    <scope>NUCLEOTIDE SEQUENCE [LARGE SCALE GENOMIC DNA]</scope>
    <source>
        <strain evidence="5">SB210</strain>
    </source>
</reference>
<accession>Q23R43</accession>
<feature type="region of interest" description="Disordered" evidence="2">
    <location>
        <begin position="802"/>
        <end position="837"/>
    </location>
</feature>
<feature type="transmembrane region" description="Helical" evidence="3">
    <location>
        <begin position="1442"/>
        <end position="1465"/>
    </location>
</feature>
<evidence type="ECO:0000313" key="4">
    <source>
        <dbReference type="EMBL" id="EAR98998.2"/>
    </source>
</evidence>
<dbReference type="InterPro" id="IPR052994">
    <property type="entry name" value="Tiny_macrocysts_regulators"/>
</dbReference>
<dbReference type="HOGENOM" id="CLU_240893_0_0_1"/>
<feature type="transmembrane region" description="Helical" evidence="3">
    <location>
        <begin position="1672"/>
        <end position="1698"/>
    </location>
</feature>
<dbReference type="PANTHER" id="PTHR31600:SF2">
    <property type="entry name" value="GAMETE ENRICHED GENE 10 PROTEIN-RELATED"/>
    <property type="match status" value="1"/>
</dbReference>
<evidence type="ECO:0000256" key="2">
    <source>
        <dbReference type="SAM" id="MobiDB-lite"/>
    </source>
</evidence>
<sequence>MALLILPISFKLSNLLDQYQTSFTKVFEFIQENDVKNYDFELRTLIQNIKLEYEDYRLNSFSLFLDQLSIRHKLKCSKKECFCQQTDSSKKDYQITVISGQQRNFFLGDFIINCYQDYLKQIEVKKQQLDTCSCLSYLNYLLFSNRSKVLAFTELIRYRNHPELSLREQSLMSELFKTANKQMLSKENDKSFMGAIKYDELIEEAEKQFQETIKMKEKFLILLFSDFIELKELRQDAIKLKQSRDQLQKQLVELSKIHYSNQSLQFLLDNYISLLAFGQTKKILFKKKNQSIFAAKNRKQLNIDQNLFDKDCCILFITLVNRIGTIKKFQNKITQVFGYSQKDLQDKNISILIPSPTQKFHDNLLKIYVEGINETKKEEDYIDQIEQDIALQLVEYQKKGGSLNTQIMKEIISKRESSSRFFPMLLALNAKGWAVPVSLTIKFDCINQDDCGAIGLIQKLHSDYYYLQVDSDNFQIQAVSEQLYQKAFGDIFIQNDIKRIYFNRFAPFLKHHTQISKKKSQKPLILTEFLKQSNNIVSSEQKINFNTSTIENNDVQKTYIFIPKENLAEKNTVYFYDKPIINDQQQKIQIENYSLELYDIYVTKFKIYVKENSFFSYSILEFHSFRKVTDFKELRETMTKLQKRFIDILQINYDITNNLRYIDQMENIQLISQANVNSFLDIIEEQIKQKSDDQLLQSGLIPISSERYEENIEATDRNQNRFDQRSNLIHLDPKTNMVSHQNQKEDNENQQVKQKISQLEQNDQHELFKLDSTLVNAEGENHDNLVLKNDKQKLKQQNLQLLNPPSNKFASNKKQKLQKLQQEQNNTKGQNNNEQKDLKSLELSYNILSPNEQSIISYSQDQSRVFINQNQFQNSITDRVEVDDLIQNQNNFSITYTRYNHDEITSNVDQQKKYKQLKNNIFLGEQNQRENEEIVSQLSNNNQYSGYNKPFFKEHFEDLDRTGLFPIQNNQYGSISILSPNQIYSKLSLNTTTSRNILSNKPLLNNIILQRLNQEMLKETDRNRLIKMETLRASLKNHNLEDLELWKLSSIRKEVQMQAPQPDYGIDRKSKLETSYIVKAEIESSADCTDTIDREERIKRELQERSRMVAVSSRQSSQSNNTDMKRNLKKSLNSQKKNFLMIVLTIFGFLALASILTLTMFQYFRINSSFSTVQRDFYFIPWPIDLRSDYTIPLLYQGILKLIQTGQFNSIKDPTLQTTILERMSTSQKHLFSIFNYYQTADINDRDYFTYINNSPIDLLLGIDDAVIPDERQKTYFAQDKIQMEVNLDYFIQVLSAYQYKVVINQGNLNYYEKIQIDNYSTLESQALLVSQVAMDCAKSSNDDAVQQTLVLLILVIIVSFVLITAIFPLYYYVQTNNQQCLKLFATISSEQLTSMLKPIQFTLAMSKSIKITTMNFNTNFQNKYKKRKNISSTSLLPKFKYILLVCGIVAFLILIIQPIVNYVLLLQFQKEVDLNIHLLSSLYSIRSLLISTSALNYQYMSYRTDDKTFLYNPQFFAEQIPQINKRFSTGISQMYQIIQQDQGSSRHNQHLYDNFLYQLLTKNVCDSVLQYPEYVSQENQIDDTLCRKVRSGLLTKGFELSVKDYYQHIQSLEVLYQLKTVQQFQAEIQIWTEQTKIKEFDQYFTLLTKSVLIMKDFMISMMNNYLDYMKFIQTVLLIFQIFALIFLFVFGWINFYLNIQSDMLLTKQLFSVLSIETVLENPYILSFLNK</sequence>
<gene>
    <name evidence="4" type="ORF">TTHERM_00849410</name>
</gene>
<feature type="transmembrane region" description="Helical" evidence="3">
    <location>
        <begin position="1350"/>
        <end position="1374"/>
    </location>
</feature>
<dbReference type="Proteomes" id="UP000009168">
    <property type="component" value="Unassembled WGS sequence"/>
</dbReference>
<evidence type="ECO:0000313" key="5">
    <source>
        <dbReference type="Proteomes" id="UP000009168"/>
    </source>
</evidence>
<dbReference type="RefSeq" id="XP_001019243.2">
    <property type="nucleotide sequence ID" value="XM_001019243.2"/>
</dbReference>
<protein>
    <submittedName>
        <fullName evidence="4">PAS domain S-box protein</fullName>
    </submittedName>
</protein>
<keyword evidence="3" id="KW-0812">Transmembrane</keyword>
<dbReference type="KEGG" id="tet:TTHERM_00849410"/>
<feature type="compositionally biased region" description="Polar residues" evidence="2">
    <location>
        <begin position="823"/>
        <end position="833"/>
    </location>
</feature>
<organism evidence="4 5">
    <name type="scientific">Tetrahymena thermophila (strain SB210)</name>
    <dbReference type="NCBI Taxonomy" id="312017"/>
    <lineage>
        <taxon>Eukaryota</taxon>
        <taxon>Sar</taxon>
        <taxon>Alveolata</taxon>
        <taxon>Ciliophora</taxon>
        <taxon>Intramacronucleata</taxon>
        <taxon>Oligohymenophorea</taxon>
        <taxon>Hymenostomatida</taxon>
        <taxon>Tetrahymenina</taxon>
        <taxon>Tetrahymenidae</taxon>
        <taxon>Tetrahymena</taxon>
    </lineage>
</organism>